<feature type="non-terminal residue" evidence="2">
    <location>
        <position position="257"/>
    </location>
</feature>
<comment type="caution">
    <text evidence="2">The sequence shown here is derived from an EMBL/GenBank/DDBJ whole genome shotgun (WGS) entry which is preliminary data.</text>
</comment>
<proteinExistence type="predicted"/>
<accession>A0ABR1IZZ0</accession>
<protein>
    <submittedName>
        <fullName evidence="2">Uncharacterized protein</fullName>
    </submittedName>
</protein>
<reference evidence="2 3" key="1">
    <citation type="submission" date="2024-01" db="EMBL/GenBank/DDBJ databases">
        <title>A draft genome for the cacao thread blight pathogen Marasmiellus scandens.</title>
        <authorList>
            <person name="Baruah I.K."/>
            <person name="Leung J."/>
            <person name="Bukari Y."/>
            <person name="Amoako-Attah I."/>
            <person name="Meinhardt L.W."/>
            <person name="Bailey B.A."/>
            <person name="Cohen S.P."/>
        </authorList>
    </citation>
    <scope>NUCLEOTIDE SEQUENCE [LARGE SCALE GENOMIC DNA]</scope>
    <source>
        <strain evidence="2 3">GH-19</strain>
    </source>
</reference>
<dbReference type="EMBL" id="JBANRG010000053">
    <property type="protein sequence ID" value="KAK7443832.1"/>
    <property type="molecule type" value="Genomic_DNA"/>
</dbReference>
<evidence type="ECO:0000256" key="1">
    <source>
        <dbReference type="SAM" id="MobiDB-lite"/>
    </source>
</evidence>
<name>A0ABR1IZZ0_9AGAR</name>
<keyword evidence="3" id="KW-1185">Reference proteome</keyword>
<sequence>MDSSSSTYQRFERLMKRPRSNTGPSSSPNQDPSAAQSTASSSSRENGPKRPRRLSPPPSSSSIALSPINITSSTDVNTDTNEQLLRHIADATILNRAEDLPAPRLLDEAEFQAFSSEIVEIALEHVLDTEASQTTSFESALKRGPDGFLHPFGLPRDKNAATAHEFARLSRHKDALHALEAKLENLSEVSSTNIIQSTLLELEDGVGSLSESLVGARESNVTDILVRELETGLGSLKERLVDWRIRHPDTTPIRIDN</sequence>
<feature type="compositionally biased region" description="Polar residues" evidence="1">
    <location>
        <begin position="20"/>
        <end position="32"/>
    </location>
</feature>
<evidence type="ECO:0000313" key="3">
    <source>
        <dbReference type="Proteomes" id="UP001498398"/>
    </source>
</evidence>
<evidence type="ECO:0000313" key="2">
    <source>
        <dbReference type="EMBL" id="KAK7443832.1"/>
    </source>
</evidence>
<feature type="compositionally biased region" description="Low complexity" evidence="1">
    <location>
        <begin position="33"/>
        <end position="43"/>
    </location>
</feature>
<dbReference type="Proteomes" id="UP001498398">
    <property type="component" value="Unassembled WGS sequence"/>
</dbReference>
<feature type="region of interest" description="Disordered" evidence="1">
    <location>
        <begin position="1"/>
        <end position="76"/>
    </location>
</feature>
<organism evidence="2 3">
    <name type="scientific">Marasmiellus scandens</name>
    <dbReference type="NCBI Taxonomy" id="2682957"/>
    <lineage>
        <taxon>Eukaryota</taxon>
        <taxon>Fungi</taxon>
        <taxon>Dikarya</taxon>
        <taxon>Basidiomycota</taxon>
        <taxon>Agaricomycotina</taxon>
        <taxon>Agaricomycetes</taxon>
        <taxon>Agaricomycetidae</taxon>
        <taxon>Agaricales</taxon>
        <taxon>Marasmiineae</taxon>
        <taxon>Omphalotaceae</taxon>
        <taxon>Marasmiellus</taxon>
    </lineage>
</organism>
<gene>
    <name evidence="2" type="ORF">VKT23_015613</name>
</gene>